<comment type="subcellular location">
    <subcellularLocation>
        <location evidence="1">Membrane</location>
        <topology evidence="1">Multi-pass membrane protein</topology>
    </subcellularLocation>
</comment>
<dbReference type="AlphaFoldDB" id="A0AAV5R4Y4"/>
<dbReference type="Gene3D" id="1.20.1740.10">
    <property type="entry name" value="Amino acid/polyamine transporter I"/>
    <property type="match status" value="1"/>
</dbReference>
<feature type="transmembrane region" description="Helical" evidence="6">
    <location>
        <begin position="335"/>
        <end position="358"/>
    </location>
</feature>
<dbReference type="GO" id="GO:0022857">
    <property type="term" value="F:transmembrane transporter activity"/>
    <property type="evidence" value="ECO:0007669"/>
    <property type="project" value="InterPro"/>
</dbReference>
<dbReference type="PIRSF" id="PIRSF006060">
    <property type="entry name" value="AA_transporter"/>
    <property type="match status" value="1"/>
</dbReference>
<evidence type="ECO:0000256" key="3">
    <source>
        <dbReference type="ARBA" id="ARBA00022692"/>
    </source>
</evidence>
<feature type="transmembrane region" description="Helical" evidence="6">
    <location>
        <begin position="456"/>
        <end position="474"/>
    </location>
</feature>
<feature type="transmembrane region" description="Helical" evidence="6">
    <location>
        <begin position="47"/>
        <end position="75"/>
    </location>
</feature>
<feature type="transmembrane region" description="Helical" evidence="6">
    <location>
        <begin position="389"/>
        <end position="407"/>
    </location>
</feature>
<evidence type="ECO:0000256" key="2">
    <source>
        <dbReference type="ARBA" id="ARBA00022448"/>
    </source>
</evidence>
<dbReference type="GO" id="GO:0016020">
    <property type="term" value="C:membrane"/>
    <property type="evidence" value="ECO:0007669"/>
    <property type="project" value="UniProtKB-SubCell"/>
</dbReference>
<evidence type="ECO:0000256" key="6">
    <source>
        <dbReference type="SAM" id="Phobius"/>
    </source>
</evidence>
<keyword evidence="4 6" id="KW-1133">Transmembrane helix</keyword>
<feature type="transmembrane region" description="Helical" evidence="6">
    <location>
        <begin position="203"/>
        <end position="221"/>
    </location>
</feature>
<organism evidence="7 8">
    <name type="scientific">Pichia kluyveri</name>
    <name type="common">Yeast</name>
    <dbReference type="NCBI Taxonomy" id="36015"/>
    <lineage>
        <taxon>Eukaryota</taxon>
        <taxon>Fungi</taxon>
        <taxon>Dikarya</taxon>
        <taxon>Ascomycota</taxon>
        <taxon>Saccharomycotina</taxon>
        <taxon>Pichiomycetes</taxon>
        <taxon>Pichiales</taxon>
        <taxon>Pichiaceae</taxon>
        <taxon>Pichia</taxon>
    </lineage>
</organism>
<name>A0AAV5R4Y4_PICKL</name>
<dbReference type="EMBL" id="BTGB01000002">
    <property type="protein sequence ID" value="GMM45679.1"/>
    <property type="molecule type" value="Genomic_DNA"/>
</dbReference>
<accession>A0AAV5R4Y4</accession>
<dbReference type="GO" id="GO:0006865">
    <property type="term" value="P:amino acid transport"/>
    <property type="evidence" value="ECO:0007669"/>
    <property type="project" value="InterPro"/>
</dbReference>
<feature type="transmembrane region" description="Helical" evidence="6">
    <location>
        <begin position="278"/>
        <end position="304"/>
    </location>
</feature>
<keyword evidence="2" id="KW-0813">Transport</keyword>
<keyword evidence="3 6" id="KW-0812">Transmembrane</keyword>
<dbReference type="PANTHER" id="PTHR45649">
    <property type="entry name" value="AMINO-ACID PERMEASE BAT1"/>
    <property type="match status" value="1"/>
</dbReference>
<keyword evidence="5 6" id="KW-0472">Membrane</keyword>
<feature type="transmembrane region" description="Helical" evidence="6">
    <location>
        <begin position="81"/>
        <end position="101"/>
    </location>
</feature>
<evidence type="ECO:0000313" key="7">
    <source>
        <dbReference type="EMBL" id="GMM45679.1"/>
    </source>
</evidence>
<comment type="caution">
    <text evidence="7">The sequence shown here is derived from an EMBL/GenBank/DDBJ whole genome shotgun (WGS) entry which is preliminary data.</text>
</comment>
<evidence type="ECO:0000256" key="5">
    <source>
        <dbReference type="ARBA" id="ARBA00023136"/>
    </source>
</evidence>
<dbReference type="PANTHER" id="PTHR45649:SF9">
    <property type="entry name" value="AMINO-ACID PERMEASE 2"/>
    <property type="match status" value="1"/>
</dbReference>
<evidence type="ECO:0000313" key="8">
    <source>
        <dbReference type="Proteomes" id="UP001378960"/>
    </source>
</evidence>
<dbReference type="InterPro" id="IPR002293">
    <property type="entry name" value="AA/rel_permease1"/>
</dbReference>
<reference evidence="7 8" key="1">
    <citation type="journal article" date="2023" name="Elife">
        <title>Identification of key yeast species and microbe-microbe interactions impacting larval growth of Drosophila in the wild.</title>
        <authorList>
            <person name="Mure A."/>
            <person name="Sugiura Y."/>
            <person name="Maeda R."/>
            <person name="Honda K."/>
            <person name="Sakurai N."/>
            <person name="Takahashi Y."/>
            <person name="Watada M."/>
            <person name="Katoh T."/>
            <person name="Gotoh A."/>
            <person name="Gotoh Y."/>
            <person name="Taniguchi I."/>
            <person name="Nakamura K."/>
            <person name="Hayashi T."/>
            <person name="Katayama T."/>
            <person name="Uemura T."/>
            <person name="Hattori Y."/>
        </authorList>
    </citation>
    <scope>NUCLEOTIDE SEQUENCE [LARGE SCALE GENOMIC DNA]</scope>
    <source>
        <strain evidence="7 8">PK-24</strain>
    </source>
</reference>
<evidence type="ECO:0000256" key="1">
    <source>
        <dbReference type="ARBA" id="ARBA00004141"/>
    </source>
</evidence>
<dbReference type="InterPro" id="IPR004840">
    <property type="entry name" value="Amino_acid_permease_CS"/>
</dbReference>
<dbReference type="Pfam" id="PF13520">
    <property type="entry name" value="AA_permease_2"/>
    <property type="match status" value="1"/>
</dbReference>
<protein>
    <submittedName>
        <fullName evidence="7">Hnm1 protein</fullName>
    </submittedName>
</protein>
<proteinExistence type="predicted"/>
<gene>
    <name evidence="7" type="ORF">DAPK24_022540</name>
</gene>
<feature type="transmembrane region" description="Helical" evidence="6">
    <location>
        <begin position="486"/>
        <end position="504"/>
    </location>
</feature>
<sequence>MSEDLKIHKTLNTIRSVLSNDATSLQEENDENELAHLGYKQEFNRNYGFLSTFSFALSISGLMGTISITYLYPLWSGGPAAAIWCWFVGACGCLCIAWSVAEITSCFPTSGGMYYVITHVVPKKHVPLICWIDAWLYFTGALTGTCSTDFGAATLLMNIIQLSTDYSYTPSRGQITAVTILILITHGAINSLPGSVLSNITKYYCIVNICATIALIVTLLAKCPDFNTRGYTFGKVINSTGWDADGWAFLFGFLQVSWVMTCYDATSRMSEEVHNASYLTPLAIASALTTTAVLGWVLVIVITLCMGTDIDRILNTGTGQPIVEIYYIAMGKTGAIAFLSLAFVVLWFCGAVATCYTARSLWAFSRDRGLPYYKFWYHLDPRTQAPVRCVWLIVFIGCCLSLINLGSTTAMNAIFSACAICTDWSYIIVIAAFALNREKMGVARGPFNMGKISKFVMFYACLWTVFVSIVFVFPNYMPVTKENMNYTVVILGFVFFSAGGWYVIDAKKWYKGPVSTIDEGEIDSELEMNHDNNHYNIEIKSGTDDNNSSNLVKDRSKIHVAVANSDTE</sequence>
<keyword evidence="8" id="KW-1185">Reference proteome</keyword>
<feature type="transmembrane region" description="Helical" evidence="6">
    <location>
        <begin position="413"/>
        <end position="435"/>
    </location>
</feature>
<dbReference type="Proteomes" id="UP001378960">
    <property type="component" value="Unassembled WGS sequence"/>
</dbReference>
<feature type="transmembrane region" description="Helical" evidence="6">
    <location>
        <begin position="247"/>
        <end position="266"/>
    </location>
</feature>
<dbReference type="PROSITE" id="PS00218">
    <property type="entry name" value="AMINO_ACID_PERMEASE_1"/>
    <property type="match status" value="1"/>
</dbReference>
<evidence type="ECO:0000256" key="4">
    <source>
        <dbReference type="ARBA" id="ARBA00022989"/>
    </source>
</evidence>